<protein>
    <recommendedName>
        <fullName evidence="9">Transport permease protein</fullName>
    </recommendedName>
</protein>
<evidence type="ECO:0000256" key="4">
    <source>
        <dbReference type="ARBA" id="ARBA00022475"/>
    </source>
</evidence>
<feature type="transmembrane region" description="Helical" evidence="9">
    <location>
        <begin position="93"/>
        <end position="118"/>
    </location>
</feature>
<name>C0E6P0_9CORY</name>
<keyword evidence="8" id="KW-0046">Antibiotic resistance</keyword>
<dbReference type="InterPro" id="IPR051449">
    <property type="entry name" value="ABC-2_transporter_component"/>
</dbReference>
<evidence type="ECO:0000256" key="6">
    <source>
        <dbReference type="ARBA" id="ARBA00022989"/>
    </source>
</evidence>
<dbReference type="Pfam" id="PF01061">
    <property type="entry name" value="ABC2_membrane"/>
    <property type="match status" value="1"/>
</dbReference>
<evidence type="ECO:0000256" key="7">
    <source>
        <dbReference type="ARBA" id="ARBA00023136"/>
    </source>
</evidence>
<feature type="transmembrane region" description="Helical" evidence="9">
    <location>
        <begin position="159"/>
        <end position="178"/>
    </location>
</feature>
<accession>C0E6P0</accession>
<comment type="similarity">
    <text evidence="2 9">Belongs to the ABC-2 integral membrane protein family.</text>
</comment>
<organism evidence="11 12">
    <name type="scientific">Corynebacterium matruchotii ATCC 33806</name>
    <dbReference type="NCBI Taxonomy" id="566549"/>
    <lineage>
        <taxon>Bacteria</taxon>
        <taxon>Bacillati</taxon>
        <taxon>Actinomycetota</taxon>
        <taxon>Actinomycetes</taxon>
        <taxon>Mycobacteriales</taxon>
        <taxon>Corynebacteriaceae</taxon>
        <taxon>Corynebacterium</taxon>
    </lineage>
</organism>
<dbReference type="RefSeq" id="WP_005522986.1">
    <property type="nucleotide sequence ID" value="NZ_EQ973332.1"/>
</dbReference>
<evidence type="ECO:0000313" key="12">
    <source>
        <dbReference type="Proteomes" id="UP000006247"/>
    </source>
</evidence>
<feature type="transmembrane region" description="Helical" evidence="9">
    <location>
        <begin position="21"/>
        <end position="39"/>
    </location>
</feature>
<dbReference type="PANTHER" id="PTHR30294:SF38">
    <property type="entry name" value="TRANSPORT PERMEASE PROTEIN"/>
    <property type="match status" value="1"/>
</dbReference>
<keyword evidence="5 9" id="KW-0812">Transmembrane</keyword>
<keyword evidence="3 9" id="KW-0813">Transport</keyword>
<keyword evidence="6 9" id="KW-1133">Transmembrane helix</keyword>
<proteinExistence type="inferred from homology"/>
<evidence type="ECO:0000259" key="10">
    <source>
        <dbReference type="PROSITE" id="PS51012"/>
    </source>
</evidence>
<evidence type="ECO:0000256" key="5">
    <source>
        <dbReference type="ARBA" id="ARBA00022692"/>
    </source>
</evidence>
<dbReference type="InterPro" id="IPR047817">
    <property type="entry name" value="ABC2_TM_bact-type"/>
</dbReference>
<evidence type="ECO:0000256" key="8">
    <source>
        <dbReference type="ARBA" id="ARBA00023251"/>
    </source>
</evidence>
<evidence type="ECO:0000256" key="9">
    <source>
        <dbReference type="RuleBase" id="RU361157"/>
    </source>
</evidence>
<dbReference type="PANTHER" id="PTHR30294">
    <property type="entry name" value="MEMBRANE COMPONENT OF ABC TRANSPORTER YHHJ-RELATED"/>
    <property type="match status" value="1"/>
</dbReference>
<dbReference type="EMBL" id="ACEB01000046">
    <property type="protein sequence ID" value="EEG25750.1"/>
    <property type="molecule type" value="Genomic_DNA"/>
</dbReference>
<dbReference type="InterPro" id="IPR013525">
    <property type="entry name" value="ABC2_TM"/>
</dbReference>
<comment type="subcellular location">
    <subcellularLocation>
        <location evidence="1 9">Cell membrane</location>
        <topology evidence="1 9">Multi-pass membrane protein</topology>
    </subcellularLocation>
</comment>
<reference evidence="11 12" key="1">
    <citation type="submission" date="2009-01" db="EMBL/GenBank/DDBJ databases">
        <authorList>
            <person name="Fulton L."/>
            <person name="Clifton S."/>
            <person name="Chinwalla A.T."/>
            <person name="Mitreva M."/>
            <person name="Sodergren E."/>
            <person name="Weinstock G."/>
            <person name="Clifton S."/>
            <person name="Dooling D.J."/>
            <person name="Fulton B."/>
            <person name="Minx P."/>
            <person name="Pepin K.H."/>
            <person name="Johnson M."/>
            <person name="Bhonagiri V."/>
            <person name="Nash W.E."/>
            <person name="Mardis E.R."/>
            <person name="Wilson R.K."/>
        </authorList>
    </citation>
    <scope>NUCLEOTIDE SEQUENCE [LARGE SCALE GENOMIC DNA]</scope>
    <source>
        <strain evidence="11 12">ATCC 33806</strain>
    </source>
</reference>
<evidence type="ECO:0000256" key="3">
    <source>
        <dbReference type="ARBA" id="ARBA00022448"/>
    </source>
</evidence>
<comment type="caution">
    <text evidence="11">The sequence shown here is derived from an EMBL/GenBank/DDBJ whole genome shotgun (WGS) entry which is preliminary data.</text>
</comment>
<gene>
    <name evidence="11" type="ORF">CORMATOL_02676</name>
</gene>
<dbReference type="Proteomes" id="UP000006247">
    <property type="component" value="Unassembled WGS sequence"/>
</dbReference>
<dbReference type="GO" id="GO:0043190">
    <property type="term" value="C:ATP-binding cassette (ABC) transporter complex"/>
    <property type="evidence" value="ECO:0007669"/>
    <property type="project" value="InterPro"/>
</dbReference>
<dbReference type="InterPro" id="IPR000412">
    <property type="entry name" value="ABC_2_transport"/>
</dbReference>
<sequence>MKHFATTIRIAQQLKADKRTIALILIVPVVLLSLLYYEFHEVPASPFDRIGPTMLAILPLTMMFLITSVAMLRERTTGTLERILTTPINTINLMVSYAIVFGVLGLIQAGILCFMVLGPFNVDIAGPWPMLLVLALLDAFLGVSLGLFASALARSEFQAVQFMPVFIAPQLLLCGLFIPLEAMPDILETIARILPMTWAVEVVRTITTTDTLDTSVWRHIGELIILIIVALYASSLTMRRTTK</sequence>
<feature type="transmembrane region" description="Helical" evidence="9">
    <location>
        <begin position="130"/>
        <end position="152"/>
    </location>
</feature>
<evidence type="ECO:0000313" key="11">
    <source>
        <dbReference type="EMBL" id="EEG25750.1"/>
    </source>
</evidence>
<evidence type="ECO:0000256" key="1">
    <source>
        <dbReference type="ARBA" id="ARBA00004651"/>
    </source>
</evidence>
<feature type="domain" description="ABC transmembrane type-2" evidence="10">
    <location>
        <begin position="19"/>
        <end position="241"/>
    </location>
</feature>
<evidence type="ECO:0000256" key="2">
    <source>
        <dbReference type="ARBA" id="ARBA00007783"/>
    </source>
</evidence>
<dbReference type="GO" id="GO:0140359">
    <property type="term" value="F:ABC-type transporter activity"/>
    <property type="evidence" value="ECO:0007669"/>
    <property type="project" value="InterPro"/>
</dbReference>
<keyword evidence="4 9" id="KW-1003">Cell membrane</keyword>
<dbReference type="PIRSF" id="PIRSF006648">
    <property type="entry name" value="DrrB"/>
    <property type="match status" value="1"/>
</dbReference>
<dbReference type="AlphaFoldDB" id="C0E6P0"/>
<feature type="transmembrane region" description="Helical" evidence="9">
    <location>
        <begin position="51"/>
        <end position="72"/>
    </location>
</feature>
<dbReference type="PROSITE" id="PS51012">
    <property type="entry name" value="ABC_TM2"/>
    <property type="match status" value="1"/>
</dbReference>
<dbReference type="GO" id="GO:0046677">
    <property type="term" value="P:response to antibiotic"/>
    <property type="evidence" value="ECO:0007669"/>
    <property type="project" value="UniProtKB-KW"/>
</dbReference>
<dbReference type="HOGENOM" id="CLU_039483_7_1_11"/>
<feature type="transmembrane region" description="Helical" evidence="9">
    <location>
        <begin position="216"/>
        <end position="233"/>
    </location>
</feature>
<keyword evidence="7 9" id="KW-0472">Membrane</keyword>